<dbReference type="AlphaFoldDB" id="A0A381UU42"/>
<keyword evidence="5 8" id="KW-0812">Transmembrane</keyword>
<name>A0A381UU42_9ZZZZ</name>
<comment type="similarity">
    <text evidence="2">Belongs to the GSP F family.</text>
</comment>
<organism evidence="10">
    <name type="scientific">marine metagenome</name>
    <dbReference type="NCBI Taxonomy" id="408172"/>
    <lineage>
        <taxon>unclassified sequences</taxon>
        <taxon>metagenomes</taxon>
        <taxon>ecological metagenomes</taxon>
    </lineage>
</organism>
<dbReference type="PANTHER" id="PTHR30012:SF0">
    <property type="entry name" value="TYPE II SECRETION SYSTEM PROTEIN F-RELATED"/>
    <property type="match status" value="1"/>
</dbReference>
<protein>
    <recommendedName>
        <fullName evidence="9">Type II secretion system protein GspF domain-containing protein</fullName>
    </recommendedName>
</protein>
<comment type="subcellular location">
    <subcellularLocation>
        <location evidence="1">Cell inner membrane</location>
        <topology evidence="1">Multi-pass membrane protein</topology>
    </subcellularLocation>
</comment>
<dbReference type="InterPro" id="IPR003004">
    <property type="entry name" value="GspF/PilC"/>
</dbReference>
<dbReference type="Pfam" id="PF00482">
    <property type="entry name" value="T2SSF"/>
    <property type="match status" value="2"/>
</dbReference>
<feature type="domain" description="Type II secretion system protein GspF" evidence="9">
    <location>
        <begin position="95"/>
        <end position="217"/>
    </location>
</feature>
<dbReference type="InterPro" id="IPR042094">
    <property type="entry name" value="T2SS_GspF_sf"/>
</dbReference>
<dbReference type="FunFam" id="1.20.81.30:FF:000001">
    <property type="entry name" value="Type II secretion system protein F"/>
    <property type="match status" value="1"/>
</dbReference>
<reference evidence="10" key="1">
    <citation type="submission" date="2018-05" db="EMBL/GenBank/DDBJ databases">
        <authorList>
            <person name="Lanie J.A."/>
            <person name="Ng W.-L."/>
            <person name="Kazmierczak K.M."/>
            <person name="Andrzejewski T.M."/>
            <person name="Davidsen T.M."/>
            <person name="Wayne K.J."/>
            <person name="Tettelin H."/>
            <person name="Glass J.I."/>
            <person name="Rusch D."/>
            <person name="Podicherti R."/>
            <person name="Tsui H.-C.T."/>
            <person name="Winkler M.E."/>
        </authorList>
    </citation>
    <scope>NUCLEOTIDE SEQUENCE</scope>
</reference>
<feature type="domain" description="Type II secretion system protein GspF" evidence="9">
    <location>
        <begin position="299"/>
        <end position="419"/>
    </location>
</feature>
<dbReference type="InterPro" id="IPR018076">
    <property type="entry name" value="T2SS_GspF_dom"/>
</dbReference>
<evidence type="ECO:0000256" key="7">
    <source>
        <dbReference type="ARBA" id="ARBA00023136"/>
    </source>
</evidence>
<dbReference type="Gene3D" id="1.20.81.30">
    <property type="entry name" value="Type II secretion system (T2SS), domain F"/>
    <property type="match status" value="2"/>
</dbReference>
<feature type="transmembrane region" description="Helical" evidence="8">
    <location>
        <begin position="190"/>
        <end position="216"/>
    </location>
</feature>
<keyword evidence="6 8" id="KW-1133">Transmembrane helix</keyword>
<evidence type="ECO:0000259" key="9">
    <source>
        <dbReference type="Pfam" id="PF00482"/>
    </source>
</evidence>
<gene>
    <name evidence="10" type="ORF">METZ01_LOCUS84520</name>
</gene>
<evidence type="ECO:0000256" key="2">
    <source>
        <dbReference type="ARBA" id="ARBA00005745"/>
    </source>
</evidence>
<evidence type="ECO:0000256" key="1">
    <source>
        <dbReference type="ARBA" id="ARBA00004429"/>
    </source>
</evidence>
<keyword evidence="3" id="KW-1003">Cell membrane</keyword>
<evidence type="ECO:0000256" key="3">
    <source>
        <dbReference type="ARBA" id="ARBA00022475"/>
    </source>
</evidence>
<evidence type="ECO:0000256" key="4">
    <source>
        <dbReference type="ARBA" id="ARBA00022519"/>
    </source>
</evidence>
<evidence type="ECO:0000256" key="8">
    <source>
        <dbReference type="SAM" id="Phobius"/>
    </source>
</evidence>
<keyword evidence="7 8" id="KW-0472">Membrane</keyword>
<dbReference type="EMBL" id="UINC01007145">
    <property type="protein sequence ID" value="SVA31666.1"/>
    <property type="molecule type" value="Genomic_DNA"/>
</dbReference>
<proteinExistence type="inferred from homology"/>
<keyword evidence="4" id="KW-0997">Cell inner membrane</keyword>
<evidence type="ECO:0000256" key="6">
    <source>
        <dbReference type="ARBA" id="ARBA00022989"/>
    </source>
</evidence>
<feature type="transmembrane region" description="Helical" evidence="8">
    <location>
        <begin position="248"/>
        <end position="267"/>
    </location>
</feature>
<dbReference type="PRINTS" id="PR00812">
    <property type="entry name" value="BCTERIALGSPF"/>
</dbReference>
<feature type="transmembrane region" description="Helical" evidence="8">
    <location>
        <begin position="402"/>
        <end position="423"/>
    </location>
</feature>
<evidence type="ECO:0000256" key="5">
    <source>
        <dbReference type="ARBA" id="ARBA00022692"/>
    </source>
</evidence>
<accession>A0A381UU42</accession>
<sequence>MAQFSYKARSRSGEVMQGVLESADRAGASSKLQRDGLYPVSIQPAKGKAAKTKQEKSARAAKVTAIKPIKEGGSGRFRFRRKGRKPKLQDSATWMLQLANLLRSGMPLSVALNSMISISGKGISEEVAIELRQNVTEGKTLSEAMGRHPVIFNEMSINMVRAGEESGALEQVLRRLAKHFERFAEVQSKFISAMIYPAIVCLVGFVIILFFMTYMLPKFSEIFESFNATLPKSTLFLMGVGKLAINPVFWIVLLVVVLAAVVLIVRYKATPNGRRKIDDMKLRLPVLGKVMRLNLFGQFARTLSTLLTNGVPVLTALRITGDVVPNVIIKDSIVMAREAVTDGKSLAEPLARSGLFPRLMIDLVRIGEETGDVPGALENLAITYENDLELELRVMTNLIEPAMIIMMAVGVGGLLFSILQALFTITNNIAR</sequence>
<dbReference type="GO" id="GO:0005886">
    <property type="term" value="C:plasma membrane"/>
    <property type="evidence" value="ECO:0007669"/>
    <property type="project" value="UniProtKB-SubCell"/>
</dbReference>
<dbReference type="PANTHER" id="PTHR30012">
    <property type="entry name" value="GENERAL SECRETION PATHWAY PROTEIN"/>
    <property type="match status" value="1"/>
</dbReference>
<evidence type="ECO:0000313" key="10">
    <source>
        <dbReference type="EMBL" id="SVA31666.1"/>
    </source>
</evidence>